<dbReference type="PANTHER" id="PTHR23236:SF95">
    <property type="entry name" value="NUCLEOLAR PROTEIN 13"/>
    <property type="match status" value="1"/>
</dbReference>
<dbReference type="PROSITE" id="PS50102">
    <property type="entry name" value="RRM"/>
    <property type="match status" value="2"/>
</dbReference>
<dbReference type="GeneID" id="85496225"/>
<sequence>MSDAQPKRKSGRTAEQQAARDARKAAKKAAAEAAAADNGAANGETNDEHTDEGGEKRKRPVYEDAEMLEVDLKAGVPLSKAEMRAAKKRVKLGQAPVEKKADYMKKAKKLAGDEEEEGEGEEGAEGHARRKEKAAPKEEKSQFSVWIGNMSFRTQPDALKTWMQTGITESGGEDDCITRVYLPKKAARGEFSENKGFAYIDFKTEEQMLLAMGLSERPLDGRRLLIKAGNDHKANPNARTPKTIPSGPGTAAVGKQKHAESSTLFIGNLPFDVTEEELRELIEDNCAELIAEQEEAEPKQEEADPEQEEGEGEGDEEMDEEAREAAREKRAKETLTKGKRGSAKAGLIKTRVAQFEDTGRCKGFAFWDFKSPVHARAALMNKKNHFLRGSKLTLQYASQEATKRAGGKRKRDDDSRPAKFQRRERPQRYFEGNGDAESAPASAHAPARTDFKSEAAAQARIAAMVSGGGEEERTDKRDKRGKKWESAGRPRPGAALMMAQREKVGIVESAGSKITFD</sequence>
<feature type="compositionally biased region" description="Acidic residues" evidence="3">
    <location>
        <begin position="303"/>
        <end position="322"/>
    </location>
</feature>
<dbReference type="RefSeq" id="XP_060457620.1">
    <property type="nucleotide sequence ID" value="XM_060601092.1"/>
</dbReference>
<dbReference type="SUPFAM" id="SSF54928">
    <property type="entry name" value="RNA-binding domain, RBD"/>
    <property type="match status" value="2"/>
</dbReference>
<feature type="region of interest" description="Disordered" evidence="3">
    <location>
        <begin position="1"/>
        <end position="141"/>
    </location>
</feature>
<dbReference type="GO" id="GO:0005730">
    <property type="term" value="C:nucleolus"/>
    <property type="evidence" value="ECO:0007669"/>
    <property type="project" value="TreeGrafter"/>
</dbReference>
<feature type="compositionally biased region" description="Acidic residues" evidence="3">
    <location>
        <begin position="113"/>
        <end position="123"/>
    </location>
</feature>
<evidence type="ECO:0000313" key="5">
    <source>
        <dbReference type="EMBL" id="BEI92355.1"/>
    </source>
</evidence>
<feature type="compositionally biased region" description="Basic and acidic residues" evidence="3">
    <location>
        <begin position="410"/>
        <end position="428"/>
    </location>
</feature>
<feature type="region of interest" description="Disordered" evidence="3">
    <location>
        <begin position="399"/>
        <end position="496"/>
    </location>
</feature>
<reference evidence="5" key="1">
    <citation type="journal article" date="2023" name="BMC Genomics">
        <title>Chromosome-level genome assemblies of Cutaneotrichosporon spp. (Trichosporonales, Basidiomycota) reveal imbalanced evolution between nucleotide sequences and chromosome synteny.</title>
        <authorList>
            <person name="Kobayashi Y."/>
            <person name="Kayamori A."/>
            <person name="Aoki K."/>
            <person name="Shiwa Y."/>
            <person name="Matsutani M."/>
            <person name="Fujita N."/>
            <person name="Sugita T."/>
            <person name="Iwasaki W."/>
            <person name="Tanaka N."/>
            <person name="Takashima M."/>
        </authorList>
    </citation>
    <scope>NUCLEOTIDE SEQUENCE</scope>
    <source>
        <strain evidence="5">HIS019</strain>
    </source>
</reference>
<keyword evidence="6" id="KW-1185">Reference proteome</keyword>
<feature type="region of interest" description="Disordered" evidence="3">
    <location>
        <begin position="231"/>
        <end position="258"/>
    </location>
</feature>
<feature type="compositionally biased region" description="Low complexity" evidence="3">
    <location>
        <begin position="436"/>
        <end position="446"/>
    </location>
</feature>
<dbReference type="EMBL" id="AP028215">
    <property type="protein sequence ID" value="BEI92355.1"/>
    <property type="molecule type" value="Genomic_DNA"/>
</dbReference>
<dbReference type="InterPro" id="IPR012677">
    <property type="entry name" value="Nucleotide-bd_a/b_plait_sf"/>
</dbReference>
<organism evidence="5 6">
    <name type="scientific">Cutaneotrichosporon cavernicola</name>
    <dbReference type="NCBI Taxonomy" id="279322"/>
    <lineage>
        <taxon>Eukaryota</taxon>
        <taxon>Fungi</taxon>
        <taxon>Dikarya</taxon>
        <taxon>Basidiomycota</taxon>
        <taxon>Agaricomycotina</taxon>
        <taxon>Tremellomycetes</taxon>
        <taxon>Trichosporonales</taxon>
        <taxon>Trichosporonaceae</taxon>
        <taxon>Cutaneotrichosporon</taxon>
    </lineage>
</organism>
<evidence type="ECO:0000313" key="6">
    <source>
        <dbReference type="Proteomes" id="UP001233271"/>
    </source>
</evidence>
<feature type="compositionally biased region" description="Low complexity" evidence="3">
    <location>
        <begin position="31"/>
        <end position="43"/>
    </location>
</feature>
<feature type="compositionally biased region" description="Basic and acidic residues" evidence="3">
    <location>
        <begin position="46"/>
        <end position="55"/>
    </location>
</feature>
<dbReference type="InterPro" id="IPR035979">
    <property type="entry name" value="RBD_domain_sf"/>
</dbReference>
<dbReference type="Proteomes" id="UP001233271">
    <property type="component" value="Chromosome 4"/>
</dbReference>
<evidence type="ECO:0000256" key="1">
    <source>
        <dbReference type="ARBA" id="ARBA00022884"/>
    </source>
</evidence>
<dbReference type="InterPro" id="IPR000504">
    <property type="entry name" value="RRM_dom"/>
</dbReference>
<accession>A0AA48QWG3</accession>
<dbReference type="AlphaFoldDB" id="A0AA48QWG3"/>
<feature type="domain" description="RRM" evidence="4">
    <location>
        <begin position="262"/>
        <end position="399"/>
    </location>
</feature>
<proteinExistence type="predicted"/>
<dbReference type="KEGG" id="ccac:CcaHIS019_0411750"/>
<evidence type="ECO:0000256" key="2">
    <source>
        <dbReference type="PROSITE-ProRule" id="PRU00176"/>
    </source>
</evidence>
<evidence type="ECO:0000256" key="3">
    <source>
        <dbReference type="SAM" id="MobiDB-lite"/>
    </source>
</evidence>
<name>A0AA48QWG3_9TREE</name>
<protein>
    <recommendedName>
        <fullName evidence="4">RRM domain-containing protein</fullName>
    </recommendedName>
</protein>
<dbReference type="Gene3D" id="3.30.70.330">
    <property type="match status" value="2"/>
</dbReference>
<dbReference type="GO" id="GO:0003723">
    <property type="term" value="F:RNA binding"/>
    <property type="evidence" value="ECO:0007669"/>
    <property type="project" value="UniProtKB-UniRule"/>
</dbReference>
<feature type="compositionally biased region" description="Basic and acidic residues" evidence="3">
    <location>
        <begin position="323"/>
        <end position="336"/>
    </location>
</feature>
<dbReference type="SMART" id="SM00360">
    <property type="entry name" value="RRM"/>
    <property type="match status" value="2"/>
</dbReference>
<keyword evidence="1 2" id="KW-0694">RNA-binding</keyword>
<feature type="compositionally biased region" description="Basic and acidic residues" evidence="3">
    <location>
        <begin position="470"/>
        <end position="488"/>
    </location>
</feature>
<evidence type="ECO:0000259" key="4">
    <source>
        <dbReference type="PROSITE" id="PS50102"/>
    </source>
</evidence>
<feature type="domain" description="RRM" evidence="4">
    <location>
        <begin position="143"/>
        <end position="231"/>
    </location>
</feature>
<dbReference type="PANTHER" id="PTHR23236">
    <property type="entry name" value="EUKARYOTIC TRANSLATION INITIATION FACTOR 4B/4H"/>
    <property type="match status" value="1"/>
</dbReference>
<feature type="region of interest" description="Disordered" evidence="3">
    <location>
        <begin position="294"/>
        <end position="346"/>
    </location>
</feature>
<gene>
    <name evidence="5" type="primary">NOP13</name>
    <name evidence="5" type="ORF">CcaverHIS019_0411750</name>
</gene>